<dbReference type="Gene3D" id="3.90.550.10">
    <property type="entry name" value="Spore Coat Polysaccharide Biosynthesis Protein SpsA, Chain A"/>
    <property type="match status" value="1"/>
</dbReference>
<comment type="caution">
    <text evidence="7">The sequence shown here is derived from an EMBL/GenBank/DDBJ whole genome shotgun (WGS) entry which is preliminary data.</text>
</comment>
<dbReference type="Pfam" id="PF00483">
    <property type="entry name" value="NTP_transferase"/>
    <property type="match status" value="1"/>
</dbReference>
<comment type="similarity">
    <text evidence="2">Belongs to the transferase hexapeptide repeat family.</text>
</comment>
<dbReference type="Pfam" id="PF25087">
    <property type="entry name" value="GMPPB_C"/>
    <property type="match status" value="1"/>
</dbReference>
<feature type="domain" description="Mannose-1-phosphate guanyltransferase C-terminal" evidence="6">
    <location>
        <begin position="294"/>
        <end position="423"/>
    </location>
</feature>
<dbReference type="GO" id="GO:0004475">
    <property type="term" value="F:mannose-1-phosphate guanylyltransferase (GTP) activity"/>
    <property type="evidence" value="ECO:0007669"/>
    <property type="project" value="UniProtKB-EC"/>
</dbReference>
<dbReference type="STRING" id="61395.A0A1Y1W4F7"/>
<dbReference type="EMBL" id="MCFD01000010">
    <property type="protein sequence ID" value="ORX68215.1"/>
    <property type="molecule type" value="Genomic_DNA"/>
</dbReference>
<dbReference type="Proteomes" id="UP000193922">
    <property type="component" value="Unassembled WGS sequence"/>
</dbReference>
<gene>
    <name evidence="7" type="ORF">DL89DRAFT_28110</name>
</gene>
<name>A0A1Y1W4F7_9FUNG</name>
<dbReference type="InterPro" id="IPR050486">
    <property type="entry name" value="Mannose-1P_guanyltransferase"/>
</dbReference>
<dbReference type="RefSeq" id="XP_040742029.1">
    <property type="nucleotide sequence ID" value="XM_040889623.1"/>
</dbReference>
<dbReference type="GO" id="GO:0005525">
    <property type="term" value="F:GTP binding"/>
    <property type="evidence" value="ECO:0007669"/>
    <property type="project" value="UniProtKB-KW"/>
</dbReference>
<evidence type="ECO:0000256" key="4">
    <source>
        <dbReference type="ARBA" id="ARBA00047343"/>
    </source>
</evidence>
<dbReference type="PANTHER" id="PTHR22572">
    <property type="entry name" value="SUGAR-1-PHOSPHATE GUANYL TRANSFERASE"/>
    <property type="match status" value="1"/>
</dbReference>
<keyword evidence="7" id="KW-0808">Transferase</keyword>
<evidence type="ECO:0000259" key="5">
    <source>
        <dbReference type="Pfam" id="PF00483"/>
    </source>
</evidence>
<protein>
    <recommendedName>
        <fullName evidence="3">mannose-1-phosphate guanylyltransferase</fullName>
        <ecNumber evidence="3">2.7.7.13</ecNumber>
    </recommendedName>
</protein>
<keyword evidence="8" id="KW-1185">Reference proteome</keyword>
<evidence type="ECO:0000313" key="8">
    <source>
        <dbReference type="Proteomes" id="UP000193922"/>
    </source>
</evidence>
<comment type="pathway">
    <text evidence="1">Nucleotide-sugar biosynthesis; GDP-alpha-D-mannose biosynthesis; GDP-alpha-D-mannose from alpha-D-mannose 1-phosphate (GTP route): step 1/1.</text>
</comment>
<accession>A0A1Y1W4F7</accession>
<comment type="catalytic activity">
    <reaction evidence="4">
        <text>alpha-D-mannose 1-phosphate + GTP + H(+) = GDP-alpha-D-mannose + diphosphate</text>
        <dbReference type="Rhea" id="RHEA:15229"/>
        <dbReference type="ChEBI" id="CHEBI:15378"/>
        <dbReference type="ChEBI" id="CHEBI:33019"/>
        <dbReference type="ChEBI" id="CHEBI:37565"/>
        <dbReference type="ChEBI" id="CHEBI:57527"/>
        <dbReference type="ChEBI" id="CHEBI:58409"/>
        <dbReference type="EC" id="2.7.7.13"/>
    </reaction>
</comment>
<dbReference type="Gene3D" id="2.160.10.10">
    <property type="entry name" value="Hexapeptide repeat proteins"/>
    <property type="match status" value="1"/>
</dbReference>
<dbReference type="EC" id="2.7.7.13" evidence="3"/>
<evidence type="ECO:0000256" key="3">
    <source>
        <dbReference type="ARBA" id="ARBA00012387"/>
    </source>
</evidence>
<dbReference type="AlphaFoldDB" id="A0A1Y1W4F7"/>
<dbReference type="InterPro" id="IPR029044">
    <property type="entry name" value="Nucleotide-diphossugar_trans"/>
</dbReference>
<dbReference type="CDD" id="cd06428">
    <property type="entry name" value="M1P_guanylylT_A_like_N"/>
    <property type="match status" value="1"/>
</dbReference>
<dbReference type="GeneID" id="63806271"/>
<sequence>MNKAVILVGGPSRATRFRPLSMHLPQPLFPVGGRPIIWHQIKALSAVKDLKEIILLGFFEDFVFRPFLDKCQEEFPEITFKYLREYSRLGTAGGFFHFRDQIQRGSPKNIFMLYTDICCSFPLNDLLKQHERHGRLGTIMVTKVDRSQANKYGCVVVDNETKLAEHYVEKPETYVSDLASAGVFVFDHEIFRFLAQAMDRRASEFEHERAKENAYGRAADDEDGSQDINRLRLEQDVLRQMAAEKKLSAFVCHGFWRQIKSAASAVPANALYLQKALKETPALLAKQTDGGPEITGAVYIHPTAQVHPTARLGPNVSIHARVVVGPGVRINDGIVLDNVHIKENAAVLHAIVGWDCRIGKWGRVEGSPVASTDDIDELTHAGRKVNSICILGEDVHVKDEVFIRNSIVLPHKDLGSNQHNEIIM</sequence>
<reference evidence="7 8" key="1">
    <citation type="submission" date="2016-07" db="EMBL/GenBank/DDBJ databases">
        <title>Pervasive Adenine N6-methylation of Active Genes in Fungi.</title>
        <authorList>
            <consortium name="DOE Joint Genome Institute"/>
            <person name="Mondo S.J."/>
            <person name="Dannebaum R.O."/>
            <person name="Kuo R.C."/>
            <person name="Labutti K."/>
            <person name="Haridas S."/>
            <person name="Kuo A."/>
            <person name="Salamov A."/>
            <person name="Ahrendt S.R."/>
            <person name="Lipzen A."/>
            <person name="Sullivan W."/>
            <person name="Andreopoulos W.B."/>
            <person name="Clum A."/>
            <person name="Lindquist E."/>
            <person name="Daum C."/>
            <person name="Ramamoorthy G.K."/>
            <person name="Gryganskyi A."/>
            <person name="Culley D."/>
            <person name="Magnuson J.K."/>
            <person name="James T.Y."/>
            <person name="O'Malley M.A."/>
            <person name="Stajich J.E."/>
            <person name="Spatafora J.W."/>
            <person name="Visel A."/>
            <person name="Grigoriev I.V."/>
        </authorList>
    </citation>
    <scope>NUCLEOTIDE SEQUENCE [LARGE SCALE GENOMIC DNA]</scope>
    <source>
        <strain evidence="7 8">ATCC 12442</strain>
    </source>
</reference>
<dbReference type="SUPFAM" id="SSF53448">
    <property type="entry name" value="Nucleotide-diphospho-sugar transferases"/>
    <property type="match status" value="1"/>
</dbReference>
<evidence type="ECO:0000256" key="2">
    <source>
        <dbReference type="ARBA" id="ARBA00007274"/>
    </source>
</evidence>
<evidence type="ECO:0000256" key="1">
    <source>
        <dbReference type="ARBA" id="ARBA00004823"/>
    </source>
</evidence>
<dbReference type="InterPro" id="IPR005835">
    <property type="entry name" value="NTP_transferase_dom"/>
</dbReference>
<dbReference type="OrthoDB" id="285674at2759"/>
<dbReference type="InterPro" id="IPR056729">
    <property type="entry name" value="GMPPB_C"/>
</dbReference>
<evidence type="ECO:0000259" key="6">
    <source>
        <dbReference type="Pfam" id="PF25087"/>
    </source>
</evidence>
<proteinExistence type="inferred from homology"/>
<evidence type="ECO:0000313" key="7">
    <source>
        <dbReference type="EMBL" id="ORX68215.1"/>
    </source>
</evidence>
<organism evidence="7 8">
    <name type="scientific">Linderina pennispora</name>
    <dbReference type="NCBI Taxonomy" id="61395"/>
    <lineage>
        <taxon>Eukaryota</taxon>
        <taxon>Fungi</taxon>
        <taxon>Fungi incertae sedis</taxon>
        <taxon>Zoopagomycota</taxon>
        <taxon>Kickxellomycotina</taxon>
        <taxon>Kickxellomycetes</taxon>
        <taxon>Kickxellales</taxon>
        <taxon>Kickxellaceae</taxon>
        <taxon>Linderina</taxon>
    </lineage>
</organism>
<feature type="domain" description="Nucleotidyl transferase" evidence="5">
    <location>
        <begin position="3"/>
        <end position="207"/>
    </location>
</feature>